<dbReference type="EMBL" id="JAIQCJ010002101">
    <property type="protein sequence ID" value="KAJ8782639.1"/>
    <property type="molecule type" value="Genomic_DNA"/>
</dbReference>
<evidence type="ECO:0000256" key="1">
    <source>
        <dbReference type="SAM" id="Coils"/>
    </source>
</evidence>
<feature type="coiled-coil region" evidence="1">
    <location>
        <begin position="17"/>
        <end position="44"/>
    </location>
</feature>
<reference evidence="2 3" key="1">
    <citation type="submission" date="2022-11" db="EMBL/GenBank/DDBJ databases">
        <title>Whole genome sequence of Eschrichtius robustus ER-17-0199.</title>
        <authorList>
            <person name="Bruniche-Olsen A."/>
            <person name="Black A.N."/>
            <person name="Fields C.J."/>
            <person name="Walden K."/>
            <person name="Dewoody J.A."/>
        </authorList>
    </citation>
    <scope>NUCLEOTIDE SEQUENCE [LARGE SCALE GENOMIC DNA]</scope>
    <source>
        <strain evidence="2">ER-17-0199</strain>
        <tissue evidence="2">Blubber</tissue>
    </source>
</reference>
<accession>A0AB34GT07</accession>
<dbReference type="Proteomes" id="UP001159641">
    <property type="component" value="Unassembled WGS sequence"/>
</dbReference>
<feature type="coiled-coil region" evidence="1">
    <location>
        <begin position="112"/>
        <end position="157"/>
    </location>
</feature>
<sequence length="265" mass="30887">MAKCEQQEVVADLMSQIQELRTSVSEKTETIDTLRQELKDINGKYNSALVDKEESKALIKRQEVDILDLKESLRLRILSEDIERDMLCEDLAHATEQLNTLTEASRKHAGLLQSAQEELTRKDALIQELQRELNQKKEEVEQKKNEYNFKMRQLEHVMDSAAKYPQSPKTPPHFQTHLAKLLETQEQEIEDGRASKISLQHLITKLNEDREGKNAEILRIKEMEMLRKQVECLAEENGKLVGHQNLHQKIQYVVRLKKENIRLAE</sequence>
<proteinExistence type="predicted"/>
<dbReference type="AlphaFoldDB" id="A0AB34GT07"/>
<name>A0AB34GT07_ESCRO</name>
<evidence type="ECO:0000313" key="2">
    <source>
        <dbReference type="EMBL" id="KAJ8782639.1"/>
    </source>
</evidence>
<comment type="caution">
    <text evidence="2">The sequence shown here is derived from an EMBL/GenBank/DDBJ whole genome shotgun (WGS) entry which is preliminary data.</text>
</comment>
<evidence type="ECO:0000313" key="3">
    <source>
        <dbReference type="Proteomes" id="UP001159641"/>
    </source>
</evidence>
<protein>
    <submittedName>
        <fullName evidence="2">Uncharacterized protein</fullName>
    </submittedName>
</protein>
<keyword evidence="3" id="KW-1185">Reference proteome</keyword>
<feature type="non-terminal residue" evidence="2">
    <location>
        <position position="265"/>
    </location>
</feature>
<keyword evidence="1" id="KW-0175">Coiled coil</keyword>
<gene>
    <name evidence="2" type="ORF">J1605_009958</name>
</gene>
<organism evidence="2 3">
    <name type="scientific">Eschrichtius robustus</name>
    <name type="common">California gray whale</name>
    <name type="synonym">Eschrichtius gibbosus</name>
    <dbReference type="NCBI Taxonomy" id="9764"/>
    <lineage>
        <taxon>Eukaryota</taxon>
        <taxon>Metazoa</taxon>
        <taxon>Chordata</taxon>
        <taxon>Craniata</taxon>
        <taxon>Vertebrata</taxon>
        <taxon>Euteleostomi</taxon>
        <taxon>Mammalia</taxon>
        <taxon>Eutheria</taxon>
        <taxon>Laurasiatheria</taxon>
        <taxon>Artiodactyla</taxon>
        <taxon>Whippomorpha</taxon>
        <taxon>Cetacea</taxon>
        <taxon>Mysticeti</taxon>
        <taxon>Eschrichtiidae</taxon>
        <taxon>Eschrichtius</taxon>
    </lineage>
</organism>